<accession>A0A2P5CAL9</accession>
<proteinExistence type="predicted"/>
<dbReference type="EMBL" id="JXTB01000153">
    <property type="protein sequence ID" value="PON58044.1"/>
    <property type="molecule type" value="Genomic_DNA"/>
</dbReference>
<dbReference type="AlphaFoldDB" id="A0A2P5CAL9"/>
<sequence>MINGSWLLASGLSMDLGRWKLSILLGGELGFVSDSFLSYC</sequence>
<gene>
    <name evidence="1" type="ORF">PanWU01x14_169750</name>
</gene>
<organism evidence="1 2">
    <name type="scientific">Parasponia andersonii</name>
    <name type="common">Sponia andersonii</name>
    <dbReference type="NCBI Taxonomy" id="3476"/>
    <lineage>
        <taxon>Eukaryota</taxon>
        <taxon>Viridiplantae</taxon>
        <taxon>Streptophyta</taxon>
        <taxon>Embryophyta</taxon>
        <taxon>Tracheophyta</taxon>
        <taxon>Spermatophyta</taxon>
        <taxon>Magnoliopsida</taxon>
        <taxon>eudicotyledons</taxon>
        <taxon>Gunneridae</taxon>
        <taxon>Pentapetalae</taxon>
        <taxon>rosids</taxon>
        <taxon>fabids</taxon>
        <taxon>Rosales</taxon>
        <taxon>Cannabaceae</taxon>
        <taxon>Parasponia</taxon>
    </lineage>
</organism>
<comment type="caution">
    <text evidence="1">The sequence shown here is derived from an EMBL/GenBank/DDBJ whole genome shotgun (WGS) entry which is preliminary data.</text>
</comment>
<keyword evidence="2" id="KW-1185">Reference proteome</keyword>
<dbReference type="Proteomes" id="UP000237105">
    <property type="component" value="Unassembled WGS sequence"/>
</dbReference>
<protein>
    <submittedName>
        <fullName evidence="1">Uncharacterized protein</fullName>
    </submittedName>
</protein>
<evidence type="ECO:0000313" key="1">
    <source>
        <dbReference type="EMBL" id="PON58044.1"/>
    </source>
</evidence>
<name>A0A2P5CAL9_PARAD</name>
<evidence type="ECO:0000313" key="2">
    <source>
        <dbReference type="Proteomes" id="UP000237105"/>
    </source>
</evidence>
<dbReference type="OrthoDB" id="10506509at2759"/>
<reference evidence="2" key="1">
    <citation type="submission" date="2016-06" db="EMBL/GenBank/DDBJ databases">
        <title>Parallel loss of symbiosis genes in relatives of nitrogen-fixing non-legume Parasponia.</title>
        <authorList>
            <person name="Van Velzen R."/>
            <person name="Holmer R."/>
            <person name="Bu F."/>
            <person name="Rutten L."/>
            <person name="Van Zeijl A."/>
            <person name="Liu W."/>
            <person name="Santuari L."/>
            <person name="Cao Q."/>
            <person name="Sharma T."/>
            <person name="Shen D."/>
            <person name="Roswanjaya Y."/>
            <person name="Wardhani T."/>
            <person name="Kalhor M.S."/>
            <person name="Jansen J."/>
            <person name="Van den Hoogen J."/>
            <person name="Gungor B."/>
            <person name="Hartog M."/>
            <person name="Hontelez J."/>
            <person name="Verver J."/>
            <person name="Yang W.-C."/>
            <person name="Schijlen E."/>
            <person name="Repin R."/>
            <person name="Schilthuizen M."/>
            <person name="Schranz E."/>
            <person name="Heidstra R."/>
            <person name="Miyata K."/>
            <person name="Fedorova E."/>
            <person name="Kohlen W."/>
            <person name="Bisseling T."/>
            <person name="Smit S."/>
            <person name="Geurts R."/>
        </authorList>
    </citation>
    <scope>NUCLEOTIDE SEQUENCE [LARGE SCALE GENOMIC DNA]</scope>
    <source>
        <strain evidence="2">cv. WU1-14</strain>
    </source>
</reference>